<evidence type="ECO:0000256" key="1">
    <source>
        <dbReference type="SAM" id="SignalP"/>
    </source>
</evidence>
<comment type="caution">
    <text evidence="2">The sequence shown here is derived from an EMBL/GenBank/DDBJ whole genome shotgun (WGS) entry which is preliminary data.</text>
</comment>
<evidence type="ECO:0000313" key="3">
    <source>
        <dbReference type="Proteomes" id="UP001283361"/>
    </source>
</evidence>
<protein>
    <submittedName>
        <fullName evidence="2">Uncharacterized protein</fullName>
    </submittedName>
</protein>
<keyword evidence="3" id="KW-1185">Reference proteome</keyword>
<accession>A0AAE1AAB4</accession>
<proteinExistence type="predicted"/>
<dbReference type="EMBL" id="JAWDGP010002330">
    <property type="protein sequence ID" value="KAK3783903.1"/>
    <property type="molecule type" value="Genomic_DNA"/>
</dbReference>
<feature type="signal peptide" evidence="1">
    <location>
        <begin position="1"/>
        <end position="23"/>
    </location>
</feature>
<dbReference type="AlphaFoldDB" id="A0AAE1AAB4"/>
<gene>
    <name evidence="2" type="ORF">RRG08_050969</name>
</gene>
<keyword evidence="1" id="KW-0732">Signal</keyword>
<feature type="chain" id="PRO_5042012178" evidence="1">
    <location>
        <begin position="24"/>
        <end position="210"/>
    </location>
</feature>
<sequence length="210" mass="23497">MFTLLYFVVMAGNILIQLGGVNADPCTSLRTCTNNIEINTTTGTWSFINSLPSTRASWTNQVNPICDNLSTRTVCSTYESCTNQTDRNRYNVAVKQATFMCSTNGQSFLRRIYDEASSCIGNSTKTSPAHTNRQTCITNHENQITNSMTTAQKCTKVHDTRNCDRNYVGEMCGDLFRWVIDQSWKAYIEVHHTDCLSSLSTFSFPAETSG</sequence>
<evidence type="ECO:0000313" key="2">
    <source>
        <dbReference type="EMBL" id="KAK3783903.1"/>
    </source>
</evidence>
<name>A0AAE1AAB4_9GAST</name>
<reference evidence="2" key="1">
    <citation type="journal article" date="2023" name="G3 (Bethesda)">
        <title>A reference genome for the long-term kleptoplast-retaining sea slug Elysia crispata morphotype clarki.</title>
        <authorList>
            <person name="Eastman K.E."/>
            <person name="Pendleton A.L."/>
            <person name="Shaikh M.A."/>
            <person name="Suttiyut T."/>
            <person name="Ogas R."/>
            <person name="Tomko P."/>
            <person name="Gavelis G."/>
            <person name="Widhalm J.R."/>
            <person name="Wisecaver J.H."/>
        </authorList>
    </citation>
    <scope>NUCLEOTIDE SEQUENCE</scope>
    <source>
        <strain evidence="2">ECLA1</strain>
    </source>
</reference>
<dbReference type="Proteomes" id="UP001283361">
    <property type="component" value="Unassembled WGS sequence"/>
</dbReference>
<organism evidence="2 3">
    <name type="scientific">Elysia crispata</name>
    <name type="common">lettuce slug</name>
    <dbReference type="NCBI Taxonomy" id="231223"/>
    <lineage>
        <taxon>Eukaryota</taxon>
        <taxon>Metazoa</taxon>
        <taxon>Spiralia</taxon>
        <taxon>Lophotrochozoa</taxon>
        <taxon>Mollusca</taxon>
        <taxon>Gastropoda</taxon>
        <taxon>Heterobranchia</taxon>
        <taxon>Euthyneura</taxon>
        <taxon>Panpulmonata</taxon>
        <taxon>Sacoglossa</taxon>
        <taxon>Placobranchoidea</taxon>
        <taxon>Plakobranchidae</taxon>
        <taxon>Elysia</taxon>
    </lineage>
</organism>